<keyword evidence="3" id="KW-1185">Reference proteome</keyword>
<dbReference type="InterPro" id="IPR029044">
    <property type="entry name" value="Nucleotide-diphossugar_trans"/>
</dbReference>
<evidence type="ECO:0000313" key="3">
    <source>
        <dbReference type="Proteomes" id="UP000292424"/>
    </source>
</evidence>
<dbReference type="RefSeq" id="WP_131329988.1">
    <property type="nucleotide sequence ID" value="NZ_CP044016.1"/>
</dbReference>
<dbReference type="AlphaFoldDB" id="A0A5P2G5E9"/>
<proteinExistence type="predicted"/>
<dbReference type="Proteomes" id="UP000292424">
    <property type="component" value="Chromosome"/>
</dbReference>
<gene>
    <name evidence="2" type="ORF">E0W69_010355</name>
</gene>
<accession>A0A5P2G5E9</accession>
<dbReference type="Gene3D" id="3.90.550.10">
    <property type="entry name" value="Spore Coat Polysaccharide Biosynthesis Protein SpsA, Chain A"/>
    <property type="match status" value="1"/>
</dbReference>
<dbReference type="Pfam" id="PF00535">
    <property type="entry name" value="Glycos_transf_2"/>
    <property type="match status" value="1"/>
</dbReference>
<dbReference type="EMBL" id="CP044016">
    <property type="protein sequence ID" value="QES89042.1"/>
    <property type="molecule type" value="Genomic_DNA"/>
</dbReference>
<organism evidence="2 3">
    <name type="scientific">Rhizosphaericola mali</name>
    <dbReference type="NCBI Taxonomy" id="2545455"/>
    <lineage>
        <taxon>Bacteria</taxon>
        <taxon>Pseudomonadati</taxon>
        <taxon>Bacteroidota</taxon>
        <taxon>Chitinophagia</taxon>
        <taxon>Chitinophagales</taxon>
        <taxon>Chitinophagaceae</taxon>
        <taxon>Rhizosphaericola</taxon>
    </lineage>
</organism>
<protein>
    <submittedName>
        <fullName evidence="2">Glycosyltransferase</fullName>
    </submittedName>
</protein>
<feature type="domain" description="Glycosyltransferase 2-like" evidence="1">
    <location>
        <begin position="26"/>
        <end position="104"/>
    </location>
</feature>
<evidence type="ECO:0000313" key="2">
    <source>
        <dbReference type="EMBL" id="QES89042.1"/>
    </source>
</evidence>
<dbReference type="OrthoDB" id="9771846at2"/>
<evidence type="ECO:0000259" key="1">
    <source>
        <dbReference type="Pfam" id="PF00535"/>
    </source>
</evidence>
<keyword evidence="2" id="KW-0808">Transferase</keyword>
<dbReference type="KEGG" id="arac:E0W69_010355"/>
<sequence length="285" mass="33171">MKEKLAASVILYNPPSSTWKNIETYLPFVEKLYVLDNSLQSNEQELIAAISDKNKIEYISKNENLGISVQLNIACKKAIADGYEWLLTMDQDSYFDLEKMEEYINCIISFPHYEETAIFGFVQTKEPQAIGCAFDYTLNLITSGSIVNLTAYKETHGFDEQLFIDAVDQDFCYQCVQLGYKLVKFKNIVFHHSLGEVKNFRSFKSGKMTTRSLHSPIRLYYMIRNFKYMQKKYPEQEFAQDILATKKDIYIRIKNNLLYGNQRLQVLKSIQKAFADFRNNKMGKA</sequence>
<dbReference type="SUPFAM" id="SSF53448">
    <property type="entry name" value="Nucleotide-diphospho-sugar transferases"/>
    <property type="match status" value="1"/>
</dbReference>
<dbReference type="InterPro" id="IPR001173">
    <property type="entry name" value="Glyco_trans_2-like"/>
</dbReference>
<dbReference type="GO" id="GO:0016740">
    <property type="term" value="F:transferase activity"/>
    <property type="evidence" value="ECO:0007669"/>
    <property type="project" value="UniProtKB-KW"/>
</dbReference>
<name>A0A5P2G5E9_9BACT</name>
<reference evidence="2 3" key="1">
    <citation type="submission" date="2019-09" db="EMBL/GenBank/DDBJ databases">
        <title>Complete genome sequence of Arachidicoccus sp. B3-10 isolated from apple orchard soil.</title>
        <authorList>
            <person name="Kim H.S."/>
            <person name="Han K.-I."/>
            <person name="Suh M.K."/>
            <person name="Lee K.C."/>
            <person name="Eom M.K."/>
            <person name="Kim J.-S."/>
            <person name="Kang S.W."/>
            <person name="Sin Y."/>
            <person name="Lee J.-S."/>
        </authorList>
    </citation>
    <scope>NUCLEOTIDE SEQUENCE [LARGE SCALE GENOMIC DNA]</scope>
    <source>
        <strain evidence="2 3">B3-10</strain>
    </source>
</reference>